<reference evidence="19" key="1">
    <citation type="submission" date="2023-03" db="EMBL/GenBank/DDBJ databases">
        <title>Mating type loci evolution in Malassezia.</title>
        <authorList>
            <person name="Coelho M.A."/>
        </authorList>
    </citation>
    <scope>NUCLEOTIDE SEQUENCE</scope>
    <source>
        <strain evidence="19">CBS 7876</strain>
    </source>
</reference>
<evidence type="ECO:0000256" key="2">
    <source>
        <dbReference type="ARBA" id="ARBA00009085"/>
    </source>
</evidence>
<keyword evidence="10 11" id="KW-0862">Zinc</keyword>
<keyword evidence="5" id="KW-0677">Repeat</keyword>
<dbReference type="GO" id="GO:0016579">
    <property type="term" value="P:protein deubiquitination"/>
    <property type="evidence" value="ECO:0007669"/>
    <property type="project" value="InterPro"/>
</dbReference>
<dbReference type="PROSITE" id="PS50235">
    <property type="entry name" value="USP_3"/>
    <property type="match status" value="1"/>
</dbReference>
<feature type="binding site" evidence="13">
    <location>
        <position position="180"/>
    </location>
    <ligand>
        <name>Zn(2+)</name>
        <dbReference type="ChEBI" id="CHEBI:29105"/>
    </ligand>
</feature>
<feature type="active site" description="Nucleophile" evidence="12">
    <location>
        <position position="313"/>
    </location>
</feature>
<feature type="domain" description="UBP-type" evidence="18">
    <location>
        <begin position="155"/>
        <end position="262"/>
    </location>
</feature>
<dbReference type="Pfam" id="PF17807">
    <property type="entry name" value="zf-UBP_var"/>
    <property type="match status" value="1"/>
</dbReference>
<comment type="catalytic activity">
    <reaction evidence="1 11 15">
        <text>Thiol-dependent hydrolysis of ester, thioester, amide, peptide and isopeptide bonds formed by the C-terminal Gly of ubiquitin (a 76-residue protein attached to proteins as an intracellular targeting signal).</text>
        <dbReference type="EC" id="3.4.19.12"/>
    </reaction>
</comment>
<protein>
    <recommendedName>
        <fullName evidence="11 15">Ubiquitin carboxyl-terminal hydrolase</fullName>
        <ecNumber evidence="11 15">3.4.19.12</ecNumber>
    </recommendedName>
</protein>
<evidence type="ECO:0000256" key="12">
    <source>
        <dbReference type="PIRSR" id="PIRSR016308-1"/>
    </source>
</evidence>
<gene>
    <name evidence="19" type="primary">ubp14</name>
    <name evidence="19" type="ORF">MOBT1_002801</name>
</gene>
<keyword evidence="7 11" id="KW-0833">Ubl conjugation pathway</keyword>
<dbReference type="Pfam" id="PF02148">
    <property type="entry name" value="zf-UBP"/>
    <property type="match status" value="1"/>
</dbReference>
<evidence type="ECO:0000259" key="16">
    <source>
        <dbReference type="PROSITE" id="PS50030"/>
    </source>
</evidence>
<dbReference type="PROSITE" id="PS00972">
    <property type="entry name" value="USP_1"/>
    <property type="match status" value="1"/>
</dbReference>
<dbReference type="InterPro" id="IPR050164">
    <property type="entry name" value="Peptidase_C19"/>
</dbReference>
<dbReference type="SMART" id="SM00290">
    <property type="entry name" value="ZnF_UBP"/>
    <property type="match status" value="2"/>
</dbReference>
<evidence type="ECO:0000259" key="18">
    <source>
        <dbReference type="PROSITE" id="PS50271"/>
    </source>
</evidence>
<dbReference type="GO" id="GO:0004843">
    <property type="term" value="F:cysteine-type deubiquitinase activity"/>
    <property type="evidence" value="ECO:0007669"/>
    <property type="project" value="UniProtKB-UniRule"/>
</dbReference>
<feature type="active site" description="Proton acceptor" evidence="12">
    <location>
        <position position="722"/>
    </location>
</feature>
<dbReference type="SMART" id="SM00165">
    <property type="entry name" value="UBA"/>
    <property type="match status" value="2"/>
</dbReference>
<name>A0AAF0IU37_9BASI</name>
<dbReference type="GO" id="GO:0005634">
    <property type="term" value="C:nucleus"/>
    <property type="evidence" value="ECO:0007669"/>
    <property type="project" value="TreeGrafter"/>
</dbReference>
<keyword evidence="20" id="KW-1185">Reference proteome</keyword>
<dbReference type="InterPro" id="IPR038765">
    <property type="entry name" value="Papain-like_cys_pep_sf"/>
</dbReference>
<feature type="domain" description="UBA" evidence="16">
    <location>
        <begin position="637"/>
        <end position="679"/>
    </location>
</feature>
<dbReference type="FunFam" id="3.30.40.10:FF:000396">
    <property type="entry name" value="Ubiquitin carboxyl-terminal hydrolase"/>
    <property type="match status" value="1"/>
</dbReference>
<organism evidence="19 20">
    <name type="scientific">Malassezia obtusa</name>
    <dbReference type="NCBI Taxonomy" id="76774"/>
    <lineage>
        <taxon>Eukaryota</taxon>
        <taxon>Fungi</taxon>
        <taxon>Dikarya</taxon>
        <taxon>Basidiomycota</taxon>
        <taxon>Ustilaginomycotina</taxon>
        <taxon>Malasseziomycetes</taxon>
        <taxon>Malasseziales</taxon>
        <taxon>Malasseziaceae</taxon>
        <taxon>Malassezia</taxon>
    </lineage>
</organism>
<dbReference type="PROSITE" id="PS50271">
    <property type="entry name" value="ZF_UBP"/>
    <property type="match status" value="1"/>
</dbReference>
<dbReference type="Gene3D" id="3.30.40.10">
    <property type="entry name" value="Zinc/RING finger domain, C3HC4 (zinc finger)"/>
    <property type="match status" value="2"/>
</dbReference>
<feature type="domain" description="UBA" evidence="16">
    <location>
        <begin position="588"/>
        <end position="628"/>
    </location>
</feature>
<dbReference type="PANTHER" id="PTHR24006">
    <property type="entry name" value="UBIQUITIN CARBOXYL-TERMINAL HYDROLASE"/>
    <property type="match status" value="1"/>
</dbReference>
<keyword evidence="6 14" id="KW-0863">Zinc-finger</keyword>
<dbReference type="PANTHER" id="PTHR24006:SF664">
    <property type="entry name" value="UBIQUITIN CARBOXYL-TERMINAL HYDROLASE"/>
    <property type="match status" value="1"/>
</dbReference>
<dbReference type="GO" id="GO:0005829">
    <property type="term" value="C:cytosol"/>
    <property type="evidence" value="ECO:0007669"/>
    <property type="project" value="TreeGrafter"/>
</dbReference>
<evidence type="ECO:0000259" key="17">
    <source>
        <dbReference type="PROSITE" id="PS50235"/>
    </source>
</evidence>
<dbReference type="InterPro" id="IPR015940">
    <property type="entry name" value="UBA"/>
</dbReference>
<dbReference type="PROSITE" id="PS50030">
    <property type="entry name" value="UBA"/>
    <property type="match status" value="2"/>
</dbReference>
<accession>A0AAF0IU37</accession>
<dbReference type="Pfam" id="PF00627">
    <property type="entry name" value="UBA"/>
    <property type="match status" value="1"/>
</dbReference>
<evidence type="ECO:0000256" key="10">
    <source>
        <dbReference type="ARBA" id="ARBA00022833"/>
    </source>
</evidence>
<feature type="domain" description="USP" evidence="17">
    <location>
        <begin position="304"/>
        <end position="766"/>
    </location>
</feature>
<dbReference type="GO" id="GO:0006508">
    <property type="term" value="P:proteolysis"/>
    <property type="evidence" value="ECO:0007669"/>
    <property type="project" value="UniProtKB-KW"/>
</dbReference>
<dbReference type="Gene3D" id="3.90.70.10">
    <property type="entry name" value="Cysteine proteinases"/>
    <property type="match status" value="1"/>
</dbReference>
<proteinExistence type="inferred from homology"/>
<keyword evidence="4 11" id="KW-0479">Metal-binding</keyword>
<evidence type="ECO:0000256" key="13">
    <source>
        <dbReference type="PIRSR" id="PIRSR016308-3"/>
    </source>
</evidence>
<evidence type="ECO:0000256" key="7">
    <source>
        <dbReference type="ARBA" id="ARBA00022786"/>
    </source>
</evidence>
<dbReference type="InterPro" id="IPR001394">
    <property type="entry name" value="Peptidase_C19_UCH"/>
</dbReference>
<comment type="similarity">
    <text evidence="2 11 15">Belongs to the peptidase C19 family.</text>
</comment>
<dbReference type="EMBL" id="CP119940">
    <property type="protein sequence ID" value="WFD04098.1"/>
    <property type="molecule type" value="Genomic_DNA"/>
</dbReference>
<evidence type="ECO:0000256" key="4">
    <source>
        <dbReference type="ARBA" id="ARBA00022723"/>
    </source>
</evidence>
<dbReference type="PROSITE" id="PS00973">
    <property type="entry name" value="USP_2"/>
    <property type="match status" value="1"/>
</dbReference>
<keyword evidence="9 11" id="KW-0788">Thiol protease</keyword>
<dbReference type="EC" id="3.4.19.12" evidence="11 15"/>
<evidence type="ECO:0000256" key="15">
    <source>
        <dbReference type="RuleBase" id="RU366025"/>
    </source>
</evidence>
<evidence type="ECO:0000256" key="9">
    <source>
        <dbReference type="ARBA" id="ARBA00022807"/>
    </source>
</evidence>
<evidence type="ECO:0000256" key="8">
    <source>
        <dbReference type="ARBA" id="ARBA00022801"/>
    </source>
</evidence>
<keyword evidence="8 11" id="KW-0378">Hydrolase</keyword>
<keyword evidence="3 11" id="KW-0645">Protease</keyword>
<dbReference type="InterPro" id="IPR001607">
    <property type="entry name" value="Znf_UBP"/>
</dbReference>
<feature type="binding site" evidence="13">
    <location>
        <position position="210"/>
    </location>
    <ligand>
        <name>Zn(2+)</name>
        <dbReference type="ChEBI" id="CHEBI:29105"/>
    </ligand>
</feature>
<dbReference type="AlphaFoldDB" id="A0AAF0IU37"/>
<dbReference type="PIRSF" id="PIRSF016308">
    <property type="entry name" value="UBP"/>
    <property type="match status" value="1"/>
</dbReference>
<feature type="binding site" evidence="13">
    <location>
        <position position="197"/>
    </location>
    <ligand>
        <name>Zn(2+)</name>
        <dbReference type="ChEBI" id="CHEBI:29105"/>
    </ligand>
</feature>
<dbReference type="InterPro" id="IPR028889">
    <property type="entry name" value="USP"/>
</dbReference>
<dbReference type="Gene3D" id="1.10.8.10">
    <property type="entry name" value="DNA helicase RuvA subunit, C-terminal domain"/>
    <property type="match status" value="2"/>
</dbReference>
<dbReference type="Proteomes" id="UP001214603">
    <property type="component" value="Chromosome 7"/>
</dbReference>
<dbReference type="Pfam" id="PF00443">
    <property type="entry name" value="UCH"/>
    <property type="match status" value="1"/>
</dbReference>
<evidence type="ECO:0000313" key="20">
    <source>
        <dbReference type="Proteomes" id="UP001214603"/>
    </source>
</evidence>
<evidence type="ECO:0000256" key="14">
    <source>
        <dbReference type="PROSITE-ProRule" id="PRU00502"/>
    </source>
</evidence>
<dbReference type="InterPro" id="IPR016652">
    <property type="entry name" value="Ubiquitinyl_hydrolase"/>
</dbReference>
<evidence type="ECO:0000256" key="1">
    <source>
        <dbReference type="ARBA" id="ARBA00000707"/>
    </source>
</evidence>
<feature type="binding site" evidence="13">
    <location>
        <position position="177"/>
    </location>
    <ligand>
        <name>Zn(2+)</name>
        <dbReference type="ChEBI" id="CHEBI:29105"/>
    </ligand>
</feature>
<dbReference type="SUPFAM" id="SSF54001">
    <property type="entry name" value="Cysteine proteinases"/>
    <property type="match status" value="1"/>
</dbReference>
<evidence type="ECO:0000256" key="5">
    <source>
        <dbReference type="ARBA" id="ARBA00022737"/>
    </source>
</evidence>
<evidence type="ECO:0000313" key="19">
    <source>
        <dbReference type="EMBL" id="WFD04098.1"/>
    </source>
</evidence>
<dbReference type="SUPFAM" id="SSF57850">
    <property type="entry name" value="RING/U-box"/>
    <property type="match status" value="2"/>
</dbReference>
<evidence type="ECO:0000256" key="11">
    <source>
        <dbReference type="PIRNR" id="PIRNR016308"/>
    </source>
</evidence>
<dbReference type="CDD" id="cd02658">
    <property type="entry name" value="Peptidase_C19B"/>
    <property type="match status" value="1"/>
</dbReference>
<evidence type="ECO:0000256" key="6">
    <source>
        <dbReference type="ARBA" id="ARBA00022771"/>
    </source>
</evidence>
<dbReference type="InterPro" id="IPR041432">
    <property type="entry name" value="UBP13_Znf-UBP_var"/>
</dbReference>
<dbReference type="InterPro" id="IPR013083">
    <property type="entry name" value="Znf_RING/FYVE/PHD"/>
</dbReference>
<evidence type="ECO:0000256" key="3">
    <source>
        <dbReference type="ARBA" id="ARBA00022670"/>
    </source>
</evidence>
<dbReference type="GO" id="GO:0008270">
    <property type="term" value="F:zinc ion binding"/>
    <property type="evidence" value="ECO:0007669"/>
    <property type="project" value="UniProtKB-UniRule"/>
</dbReference>
<dbReference type="InterPro" id="IPR018200">
    <property type="entry name" value="USP_CS"/>
</dbReference>
<sequence>MDVCAHYAAAAPTLAPPTTHDVYKDECMLCFDSAVRRGLTQDVPSGVSVCLTCFHAGCVGAQQHAALHHAKTGHALFVTLTRTPKPREPLTKLQVVDVPEEEEFDYTLAPVCVACDAGGRALPRTDVLERVMHGVLHARSSSQKAEVQAWEEELTPCEHTRTLAPAPNALDLSGAACAACGLTSNLWLCLTCGHLGCGRAQFGGAAGNSHGLAHFEATGHPCSVKQGTITAEGTGDVYCYACNDARIDPELAAHLAQFGMNVAQLSKTEKSMTELQLEQNARFDFSMTTEDGRALEPLYGPAHTGLRNLGNSCYMASVLQALFGLPEFQARYNSAQHRAHAAACSASPAACLECQLGKLADGLLSGRYAVPRPGAEPPAFQAGIKPAMLKTLLGRGHPEFGTMRQQDADEFLQFLVEQLRAAPAAATPAGAADPTEALAYTLEHRLQCTACRRVRYTEEVRDVGVAVPVRVTERASSDRAADAASGALYEPVTLDASLAQLTAPETLPYQCPACRAEVTAEKQTRFKTFPRVLVVQAQRFQLVNWVPQKVNVPFRVPLDGPFDLCAFQSAGMQPGEEALPDDAPAADAVDAEALGMLTAMGFSENRARRALLATHGDAETAANWLFERMDDTSLDAPLDAARAPDTSALEEMGFSAAQAAKALRLTGSAEAAVAWLFEHPDDAGDAPEAPDAPRAAPGLATSPRYRLASFVTHRGPSVHSGHYVAHVRHAPDEWVFFNDEKVVRAPHARDAAAGANDASVEHLSELYVCVANSVRTSTSSV</sequence>